<comment type="caution">
    <text evidence="1">The sequence shown here is derived from an EMBL/GenBank/DDBJ whole genome shotgun (WGS) entry which is preliminary data.</text>
</comment>
<sequence length="212" mass="22937">MSSYHPTILVVLVSIYACSSTTRVEASSDMAPPEATGLKRTVYAACRMRPSTKLQEGLPKVYGQVLFKQQYPEGMLNVRFLLHGFPSESDSQPRAVHIHQYGDMSEGCDSTGGHYNPNKAPHPGHPGDFGNLGASQGRIHKLIESEATLFRGVSVLGRAVVVHEKEDDLGQGGDSGSLLHGNAGIRLACCTIGMSSSKLWDKAQNRWDKASK</sequence>
<protein>
    <submittedName>
        <fullName evidence="1">Uncharacterized protein</fullName>
    </submittedName>
</protein>
<evidence type="ECO:0000313" key="1">
    <source>
        <dbReference type="EMBL" id="KAJ8001226.1"/>
    </source>
</evidence>
<organism evidence="1 2">
    <name type="scientific">Dallia pectoralis</name>
    <name type="common">Alaska blackfish</name>
    <dbReference type="NCBI Taxonomy" id="75939"/>
    <lineage>
        <taxon>Eukaryota</taxon>
        <taxon>Metazoa</taxon>
        <taxon>Chordata</taxon>
        <taxon>Craniata</taxon>
        <taxon>Vertebrata</taxon>
        <taxon>Euteleostomi</taxon>
        <taxon>Actinopterygii</taxon>
        <taxon>Neopterygii</taxon>
        <taxon>Teleostei</taxon>
        <taxon>Protacanthopterygii</taxon>
        <taxon>Esociformes</taxon>
        <taxon>Umbridae</taxon>
        <taxon>Dallia</taxon>
    </lineage>
</organism>
<gene>
    <name evidence="1" type="ORF">DPEC_G00192130</name>
</gene>
<keyword evidence="2" id="KW-1185">Reference proteome</keyword>
<reference evidence="1" key="1">
    <citation type="submission" date="2021-05" db="EMBL/GenBank/DDBJ databases">
        <authorList>
            <person name="Pan Q."/>
            <person name="Jouanno E."/>
            <person name="Zahm M."/>
            <person name="Klopp C."/>
            <person name="Cabau C."/>
            <person name="Louis A."/>
            <person name="Berthelot C."/>
            <person name="Parey E."/>
            <person name="Roest Crollius H."/>
            <person name="Montfort J."/>
            <person name="Robinson-Rechavi M."/>
            <person name="Bouchez O."/>
            <person name="Lampietro C."/>
            <person name="Lopez Roques C."/>
            <person name="Donnadieu C."/>
            <person name="Postlethwait J."/>
            <person name="Bobe J."/>
            <person name="Dillon D."/>
            <person name="Chandos A."/>
            <person name="von Hippel F."/>
            <person name="Guiguen Y."/>
        </authorList>
    </citation>
    <scope>NUCLEOTIDE SEQUENCE</scope>
    <source>
        <strain evidence="1">YG-Jan2019</strain>
    </source>
</reference>
<name>A0ACC2GCA9_DALPE</name>
<proteinExistence type="predicted"/>
<dbReference type="EMBL" id="CM055742">
    <property type="protein sequence ID" value="KAJ8001226.1"/>
    <property type="molecule type" value="Genomic_DNA"/>
</dbReference>
<evidence type="ECO:0000313" key="2">
    <source>
        <dbReference type="Proteomes" id="UP001157502"/>
    </source>
</evidence>
<accession>A0ACC2GCA9</accession>
<dbReference type="Proteomes" id="UP001157502">
    <property type="component" value="Chromosome 15"/>
</dbReference>